<accession>A0A7C1JRD3</accession>
<comment type="caution">
    <text evidence="3">The sequence shown here is derived from an EMBL/GenBank/DDBJ whole genome shotgun (WGS) entry which is preliminary data.</text>
</comment>
<dbReference type="PANTHER" id="PTHR40517">
    <property type="entry name" value="METAL-DEPENDENT PHOSPHOHYDROLASE, HD SUPERFAMILY-RELATED"/>
    <property type="match status" value="1"/>
</dbReference>
<dbReference type="InterPro" id="IPR039967">
    <property type="entry name" value="MJ1020-like"/>
</dbReference>
<dbReference type="AlphaFoldDB" id="A0A7C1JRD3"/>
<protein>
    <submittedName>
        <fullName evidence="3">HD domain-containing protein</fullName>
    </submittedName>
</protein>
<gene>
    <name evidence="3" type="ORF">ENQ20_14535</name>
</gene>
<feature type="domain" description="HD" evidence="2">
    <location>
        <begin position="70"/>
        <end position="168"/>
    </location>
</feature>
<dbReference type="SUPFAM" id="SSF109604">
    <property type="entry name" value="HD-domain/PDEase-like"/>
    <property type="match status" value="1"/>
</dbReference>
<evidence type="ECO:0000256" key="1">
    <source>
        <dbReference type="SAM" id="MobiDB-lite"/>
    </source>
</evidence>
<dbReference type="PANTHER" id="PTHR40517:SF1">
    <property type="entry name" value="METAL-DEPENDENT PHOSPHOHYDROLASE, HD SUPERFAMILY-RELATED"/>
    <property type="match status" value="1"/>
</dbReference>
<dbReference type="InterPro" id="IPR006674">
    <property type="entry name" value="HD_domain"/>
</dbReference>
<name>A0A7C1JRD3_9CHLR</name>
<evidence type="ECO:0000313" key="3">
    <source>
        <dbReference type="EMBL" id="HDX32685.1"/>
    </source>
</evidence>
<feature type="region of interest" description="Disordered" evidence="1">
    <location>
        <begin position="1"/>
        <end position="27"/>
    </location>
</feature>
<dbReference type="EMBL" id="DSMG01000151">
    <property type="protein sequence ID" value="HDX32685.1"/>
    <property type="molecule type" value="Genomic_DNA"/>
</dbReference>
<reference evidence="3" key="1">
    <citation type="journal article" date="2020" name="mSystems">
        <title>Genome- and Community-Level Interaction Insights into Carbon Utilization and Element Cycling Functions of Hydrothermarchaeota in Hydrothermal Sediment.</title>
        <authorList>
            <person name="Zhou Z."/>
            <person name="Liu Y."/>
            <person name="Xu W."/>
            <person name="Pan J."/>
            <person name="Luo Z.H."/>
            <person name="Li M."/>
        </authorList>
    </citation>
    <scope>NUCLEOTIDE SEQUENCE [LARGE SCALE GENOMIC DNA]</scope>
    <source>
        <strain evidence="3">SpSt-289</strain>
    </source>
</reference>
<proteinExistence type="predicted"/>
<sequence>MLNETANKQPSDGSEANQNNQTRTNASVTLNGYRLVTVDDLKRDPEVTAILQATNATMKQLGYTEHGQRHAGLVGNIAQNVLEHLGYDQRTYQLANIAGYLHDIGNVIHRQNHALSGALMAWEILKRMNMAPQECVLVMNAIGNHEEERGTATNAVSAAVIIADKADVHRSRVQNPRMEDFDIHDRVNYAAKRSFVRVRPEEKIIALELEIDTYYAAVIEYFEIFLSRMTMMRQACEFLGCKYQLIINDTQFA</sequence>
<evidence type="ECO:0000259" key="2">
    <source>
        <dbReference type="Pfam" id="PF01966"/>
    </source>
</evidence>
<dbReference type="Pfam" id="PF01966">
    <property type="entry name" value="HD"/>
    <property type="match status" value="1"/>
</dbReference>
<dbReference type="Gene3D" id="1.10.3210.10">
    <property type="entry name" value="Hypothetical protein af1432"/>
    <property type="match status" value="1"/>
</dbReference>
<organism evidence="3">
    <name type="scientific">Caldilinea aerophila</name>
    <dbReference type="NCBI Taxonomy" id="133453"/>
    <lineage>
        <taxon>Bacteria</taxon>
        <taxon>Bacillati</taxon>
        <taxon>Chloroflexota</taxon>
        <taxon>Caldilineae</taxon>
        <taxon>Caldilineales</taxon>
        <taxon>Caldilineaceae</taxon>
        <taxon>Caldilinea</taxon>
    </lineage>
</organism>